<evidence type="ECO:0000256" key="2">
    <source>
        <dbReference type="SAM" id="SignalP"/>
    </source>
</evidence>
<sequence length="434" mass="45115">MNASPQRRAPVLVVGAGAAGLACAADLAAAGVAVSLLESGDEVGGRMRTDVRDGFLLDRGFQVFNTSYPQVKRRLRLRGLGLRPFTPGALVHTARGRVRYGDPTRRPGEALALLTGGHVSPAGALALGALTARDLLLPARLLRHGRDTSTRSALRSWGLPEPLVEEFLRPFLSGVFLEDGLETSSRVFHLFWRSFLRGSLTLPAAGIGAVPRRLAEGLPAGCLELGTPVASLEDGGVVLADGSRREAAAVVVATGPAAAARLLPGLPPVPTRTVTTYHHACTRSPLDEPTLLLDAAGRFLNTCVLTEVAPTYAADGRSLVSTSVLGEDSPDRRRSVLEALSEVYGTDAGTWEPVASLTVRGALPAMPAPWPLTRPTRIAEGVHLCGDHRATGSVQGALASGARAAREVLASVQPGGRPPGAEAGPAGTRNSSST</sequence>
<dbReference type="Pfam" id="PF01593">
    <property type="entry name" value="Amino_oxidase"/>
    <property type="match status" value="1"/>
</dbReference>
<reference evidence="4" key="1">
    <citation type="submission" date="2020-09" db="EMBL/GenBank/DDBJ databases">
        <title>Whole genome shotgun sequence of Streptomyces xanthophaeus NBRC 12829.</title>
        <authorList>
            <person name="Komaki H."/>
            <person name="Tamura T."/>
        </authorList>
    </citation>
    <scope>NUCLEOTIDE SEQUENCE</scope>
    <source>
        <strain evidence="4">NBRC 12829</strain>
    </source>
</reference>
<dbReference type="OrthoDB" id="9767561at2"/>
<keyword evidence="2" id="KW-0732">Signal</keyword>
<organism evidence="4 5">
    <name type="scientific">Streptomyces xanthophaeus</name>
    <dbReference type="NCBI Taxonomy" id="67385"/>
    <lineage>
        <taxon>Bacteria</taxon>
        <taxon>Bacillati</taxon>
        <taxon>Actinomycetota</taxon>
        <taxon>Actinomycetes</taxon>
        <taxon>Kitasatosporales</taxon>
        <taxon>Streptomycetaceae</taxon>
        <taxon>Streptomyces</taxon>
    </lineage>
</organism>
<evidence type="ECO:0000259" key="3">
    <source>
        <dbReference type="Pfam" id="PF01593"/>
    </source>
</evidence>
<dbReference type="InterPro" id="IPR002937">
    <property type="entry name" value="Amino_oxidase"/>
</dbReference>
<evidence type="ECO:0000313" key="5">
    <source>
        <dbReference type="Proteomes" id="UP000600026"/>
    </source>
</evidence>
<feature type="signal peptide" evidence="2">
    <location>
        <begin position="1"/>
        <end position="24"/>
    </location>
</feature>
<name>A0A919H0I0_9ACTN</name>
<dbReference type="SUPFAM" id="SSF51905">
    <property type="entry name" value="FAD/NAD(P)-binding domain"/>
    <property type="match status" value="1"/>
</dbReference>
<dbReference type="Gene3D" id="3.50.50.60">
    <property type="entry name" value="FAD/NAD(P)-binding domain"/>
    <property type="match status" value="1"/>
</dbReference>
<dbReference type="AlphaFoldDB" id="A0A919H0I0"/>
<accession>A0A919H0I0</accession>
<dbReference type="EMBL" id="BNEE01000006">
    <property type="protein sequence ID" value="GHI85134.1"/>
    <property type="molecule type" value="Genomic_DNA"/>
</dbReference>
<gene>
    <name evidence="4" type="ORF">Sxan_24980</name>
</gene>
<dbReference type="InterPro" id="IPR036188">
    <property type="entry name" value="FAD/NAD-bd_sf"/>
</dbReference>
<feature type="region of interest" description="Disordered" evidence="1">
    <location>
        <begin position="403"/>
        <end position="434"/>
    </location>
</feature>
<keyword evidence="5" id="KW-1185">Reference proteome</keyword>
<dbReference type="Proteomes" id="UP000600026">
    <property type="component" value="Unassembled WGS sequence"/>
</dbReference>
<dbReference type="GO" id="GO:0016491">
    <property type="term" value="F:oxidoreductase activity"/>
    <property type="evidence" value="ECO:0007669"/>
    <property type="project" value="InterPro"/>
</dbReference>
<comment type="caution">
    <text evidence="4">The sequence shown here is derived from an EMBL/GenBank/DDBJ whole genome shotgun (WGS) entry which is preliminary data.</text>
</comment>
<dbReference type="PANTHER" id="PTHR42841">
    <property type="entry name" value="AMINE OXIDASE"/>
    <property type="match status" value="1"/>
</dbReference>
<feature type="chain" id="PRO_5038105295" evidence="2">
    <location>
        <begin position="25"/>
        <end position="434"/>
    </location>
</feature>
<evidence type="ECO:0000313" key="4">
    <source>
        <dbReference type="EMBL" id="GHI85134.1"/>
    </source>
</evidence>
<evidence type="ECO:0000256" key="1">
    <source>
        <dbReference type="SAM" id="MobiDB-lite"/>
    </source>
</evidence>
<protein>
    <submittedName>
        <fullName evidence="4">Oxidoreductase</fullName>
    </submittedName>
</protein>
<feature type="domain" description="Amine oxidase" evidence="3">
    <location>
        <begin position="19"/>
        <end position="409"/>
    </location>
</feature>
<dbReference type="RefSeq" id="WP_051858947.1">
    <property type="nucleotide sequence ID" value="NZ_BNEE01000006.1"/>
</dbReference>
<dbReference type="PROSITE" id="PS51257">
    <property type="entry name" value="PROKAR_LIPOPROTEIN"/>
    <property type="match status" value="1"/>
</dbReference>
<proteinExistence type="predicted"/>